<keyword evidence="1" id="KW-0472">Membrane</keyword>
<dbReference type="Proteomes" id="UP000503540">
    <property type="component" value="Chromosome"/>
</dbReference>
<organism evidence="2 3">
    <name type="scientific">Nocardia arthritidis</name>
    <dbReference type="NCBI Taxonomy" id="228602"/>
    <lineage>
        <taxon>Bacteria</taxon>
        <taxon>Bacillati</taxon>
        <taxon>Actinomycetota</taxon>
        <taxon>Actinomycetes</taxon>
        <taxon>Mycobacteriales</taxon>
        <taxon>Nocardiaceae</taxon>
        <taxon>Nocardia</taxon>
    </lineage>
</organism>
<keyword evidence="1" id="KW-0812">Transmembrane</keyword>
<feature type="transmembrane region" description="Helical" evidence="1">
    <location>
        <begin position="20"/>
        <end position="41"/>
    </location>
</feature>
<dbReference type="AlphaFoldDB" id="A0A6G9YQ90"/>
<keyword evidence="3" id="KW-1185">Reference proteome</keyword>
<gene>
    <name evidence="2" type="ORF">F5544_37710</name>
</gene>
<sequence>MMFFNNDDDELVPIRRVNWGRAVVALGFVLVGAILVMLLVINADFGNKSPTTVPHTTGNCEPFCTARPTQ</sequence>
<evidence type="ECO:0000313" key="2">
    <source>
        <dbReference type="EMBL" id="QIS15368.1"/>
    </source>
</evidence>
<evidence type="ECO:0000256" key="1">
    <source>
        <dbReference type="SAM" id="Phobius"/>
    </source>
</evidence>
<keyword evidence="1" id="KW-1133">Transmembrane helix</keyword>
<dbReference type="RefSeq" id="WP_238846873.1">
    <property type="nucleotide sequence ID" value="NZ_CP046172.1"/>
</dbReference>
<proteinExistence type="predicted"/>
<dbReference type="KEGG" id="nah:F5544_37710"/>
<protein>
    <submittedName>
        <fullName evidence="2">Uncharacterized protein</fullName>
    </submittedName>
</protein>
<evidence type="ECO:0000313" key="3">
    <source>
        <dbReference type="Proteomes" id="UP000503540"/>
    </source>
</evidence>
<reference evidence="2 3" key="1">
    <citation type="journal article" date="2019" name="ACS Chem. Biol.">
        <title>Identification and Mobilization of a Cryptic Antibiotic Biosynthesis Gene Locus from a Human-Pathogenic Nocardia Isolate.</title>
        <authorList>
            <person name="Herisse M."/>
            <person name="Ishida K."/>
            <person name="Porter J.L."/>
            <person name="Howden B."/>
            <person name="Hertweck C."/>
            <person name="Stinear T.P."/>
            <person name="Pidot S.J."/>
        </authorList>
    </citation>
    <scope>NUCLEOTIDE SEQUENCE [LARGE SCALE GENOMIC DNA]</scope>
    <source>
        <strain evidence="2 3">AUSMDU00012717</strain>
    </source>
</reference>
<name>A0A6G9YQ90_9NOCA</name>
<accession>A0A6G9YQ90</accession>
<dbReference type="EMBL" id="CP046172">
    <property type="protein sequence ID" value="QIS15368.1"/>
    <property type="molecule type" value="Genomic_DNA"/>
</dbReference>